<dbReference type="InterPro" id="IPR010131">
    <property type="entry name" value="MdtP/NodT-like"/>
</dbReference>
<dbReference type="RefSeq" id="WP_209948072.1">
    <property type="nucleotide sequence ID" value="NZ_JAGGJU010000013.1"/>
</dbReference>
<feature type="compositionally biased region" description="Polar residues" evidence="3">
    <location>
        <begin position="113"/>
        <end position="125"/>
    </location>
</feature>
<keyword evidence="2" id="KW-1134">Transmembrane beta strand</keyword>
<evidence type="ECO:0000256" key="2">
    <source>
        <dbReference type="RuleBase" id="RU362097"/>
    </source>
</evidence>
<comment type="subcellular location">
    <subcellularLocation>
        <location evidence="2">Cell membrane</location>
        <topology evidence="2">Lipid-anchor</topology>
    </subcellularLocation>
</comment>
<keyword evidence="2" id="KW-0564">Palmitate</keyword>
<evidence type="ECO:0000256" key="3">
    <source>
        <dbReference type="SAM" id="MobiDB-lite"/>
    </source>
</evidence>
<dbReference type="NCBIfam" id="TIGR01845">
    <property type="entry name" value="outer_NodT"/>
    <property type="match status" value="1"/>
</dbReference>
<feature type="compositionally biased region" description="Low complexity" evidence="3">
    <location>
        <begin position="97"/>
        <end position="112"/>
    </location>
</feature>
<comment type="similarity">
    <text evidence="1 2">Belongs to the outer membrane factor (OMF) (TC 1.B.17) family.</text>
</comment>
<dbReference type="Gene3D" id="1.20.1600.10">
    <property type="entry name" value="Outer membrane efflux proteins (OEP)"/>
    <property type="match status" value="1"/>
</dbReference>
<accession>A0ABS4E4M8</accession>
<comment type="caution">
    <text evidence="4">The sequence shown here is derived from an EMBL/GenBank/DDBJ whole genome shotgun (WGS) entry which is preliminary data.</text>
</comment>
<dbReference type="PROSITE" id="PS51257">
    <property type="entry name" value="PROKAR_LIPOPROTEIN"/>
    <property type="match status" value="1"/>
</dbReference>
<proteinExistence type="inferred from homology"/>
<gene>
    <name evidence="4" type="ORF">J2Z17_004331</name>
</gene>
<dbReference type="EMBL" id="JAGGJU010000013">
    <property type="protein sequence ID" value="MBP1852872.1"/>
    <property type="molecule type" value="Genomic_DNA"/>
</dbReference>
<evidence type="ECO:0000313" key="4">
    <source>
        <dbReference type="EMBL" id="MBP1852872.1"/>
    </source>
</evidence>
<sequence length="491" mass="52842">MKARDNMLARLSALLGVSLTVSGCVVGPDYEKPALPLPTSWSFAGKATKERSAPTLSAWWVRFKDPALDQLIAMAVQSNKDVARAKAAVREARATTAKEGGSLLPSASGSGSITRNRSQSTGAGIQDYTQYQTGFDTSWEIDLFGGNRRTIEAARYSEQSSEEDLRDTLVTVIGDVASNYIQAREYQELTSLAQRSAISQGRTAKLTRDQIEVGFVSRVDVRKAEAQAASTEADIPSHQISYAKAVNRLSVLTATPSSDIEAMLSKRGRIPPPPGRTSVGIPATVLASRPDVRAAERELAQSTAKIGKAEADRYPSFSLTGSIDSSSSSLSDLGKKSTIGWSWGPQISVPIFQGGQLKAAVDIAKAQRDQKLMDYQATVLTAMEEIDNAIIAYNRSGTRLSAIEKSTRGYRDAAKLSRELFKSGENDLFDSLDADRSLYSAEEKLIEAKSDIATYYISLMKALGGGWDGAANVSAPLVVDENDGPHLSRLN</sequence>
<dbReference type="SUPFAM" id="SSF56954">
    <property type="entry name" value="Outer membrane efflux proteins (OEP)"/>
    <property type="match status" value="1"/>
</dbReference>
<dbReference type="Proteomes" id="UP000759443">
    <property type="component" value="Unassembled WGS sequence"/>
</dbReference>
<keyword evidence="2" id="KW-0812">Transmembrane</keyword>
<organism evidence="4 5">
    <name type="scientific">Rhizobium halophytocola</name>
    <dbReference type="NCBI Taxonomy" id="735519"/>
    <lineage>
        <taxon>Bacteria</taxon>
        <taxon>Pseudomonadati</taxon>
        <taxon>Pseudomonadota</taxon>
        <taxon>Alphaproteobacteria</taxon>
        <taxon>Hyphomicrobiales</taxon>
        <taxon>Rhizobiaceae</taxon>
        <taxon>Rhizobium/Agrobacterium group</taxon>
        <taxon>Rhizobium</taxon>
    </lineage>
</organism>
<dbReference type="InterPro" id="IPR003423">
    <property type="entry name" value="OMP_efflux"/>
</dbReference>
<protein>
    <submittedName>
        <fullName evidence="4">NodT family efflux transporter outer membrane factor (OMF) lipoprotein</fullName>
    </submittedName>
</protein>
<evidence type="ECO:0000313" key="5">
    <source>
        <dbReference type="Proteomes" id="UP000759443"/>
    </source>
</evidence>
<keyword evidence="2 4" id="KW-0449">Lipoprotein</keyword>
<keyword evidence="5" id="KW-1185">Reference proteome</keyword>
<evidence type="ECO:0000256" key="1">
    <source>
        <dbReference type="ARBA" id="ARBA00007613"/>
    </source>
</evidence>
<dbReference type="Gene3D" id="2.20.200.10">
    <property type="entry name" value="Outer membrane efflux proteins (OEP)"/>
    <property type="match status" value="1"/>
</dbReference>
<keyword evidence="2" id="KW-0472">Membrane</keyword>
<dbReference type="PANTHER" id="PTHR30203">
    <property type="entry name" value="OUTER MEMBRANE CATION EFFLUX PROTEIN"/>
    <property type="match status" value="1"/>
</dbReference>
<name>A0ABS4E4M8_9HYPH</name>
<feature type="region of interest" description="Disordered" evidence="3">
    <location>
        <begin position="97"/>
        <end position="125"/>
    </location>
</feature>
<reference evidence="4 5" key="1">
    <citation type="submission" date="2021-03" db="EMBL/GenBank/DDBJ databases">
        <title>Genomic Encyclopedia of Type Strains, Phase IV (KMG-IV): sequencing the most valuable type-strain genomes for metagenomic binning, comparative biology and taxonomic classification.</title>
        <authorList>
            <person name="Goeker M."/>
        </authorList>
    </citation>
    <scope>NUCLEOTIDE SEQUENCE [LARGE SCALE GENOMIC DNA]</scope>
    <source>
        <strain evidence="4 5">DSM 21600</strain>
    </source>
</reference>
<dbReference type="Pfam" id="PF02321">
    <property type="entry name" value="OEP"/>
    <property type="match status" value="2"/>
</dbReference>